<dbReference type="Proteomes" id="UP000664904">
    <property type="component" value="Chromosome"/>
</dbReference>
<dbReference type="EMBL" id="CP072133">
    <property type="protein sequence ID" value="QTH70132.1"/>
    <property type="molecule type" value="Genomic_DNA"/>
</dbReference>
<protein>
    <submittedName>
        <fullName evidence="2">Uncharacterized protein</fullName>
    </submittedName>
</protein>
<keyword evidence="3" id="KW-1185">Reference proteome</keyword>
<sequence length="292" mass="32924">MQSAYRTGGNSSNDNAQLLSNHAPPMTGLRLTRASSQLGPSFLSFLGPWQVTAIAAQQRPSQPIANVKKNPSSNLWALRFAATPLPGLEIATSTLSSEFVFEYDRTLERETPKKQTLQSFDVKYSMLAGQIPFSIYGEWMGHNQSGLTPISPTFTAGFETFTATASSRSKYYIEYTDNEQNCSESRVLVGCNLDVVPKNQFTNRDWWLGSALPQQMSGWTLGYERFESSGQGYGAKLKRHSKEESDFSELELRYQRGLFNGLWRVSANYVRQENPQDTSSDTRFSSSWEYRF</sequence>
<accession>A0A975DFG3</accession>
<reference evidence="2" key="1">
    <citation type="submission" date="2021-03" db="EMBL/GenBank/DDBJ databases">
        <title>Complete Genome of Pseudoalteromonas xiamenensis STKMTI.2, a new potential marine bacterium producing anti-Vibrio compounds.</title>
        <authorList>
            <person name="Handayani D.P."/>
            <person name="Isnansetyo A."/>
            <person name="Istiqomah I."/>
            <person name="Jumina J."/>
        </authorList>
    </citation>
    <scope>NUCLEOTIDE SEQUENCE</scope>
    <source>
        <strain evidence="2">STKMTI.2</strain>
    </source>
</reference>
<feature type="region of interest" description="Disordered" evidence="1">
    <location>
        <begin position="1"/>
        <end position="24"/>
    </location>
</feature>
<gene>
    <name evidence="2" type="ORF">J5O05_08655</name>
</gene>
<name>A0A975DFG3_9GAMM</name>
<dbReference type="Gene3D" id="2.40.160.130">
    <property type="entry name" value="Capsule assembly protein Wzi"/>
    <property type="match status" value="1"/>
</dbReference>
<dbReference type="AlphaFoldDB" id="A0A975DFG3"/>
<dbReference type="Pfam" id="PF14052">
    <property type="entry name" value="Caps_assemb_Wzi"/>
    <property type="match status" value="1"/>
</dbReference>
<dbReference type="InterPro" id="IPR038636">
    <property type="entry name" value="Wzi_sf"/>
</dbReference>
<evidence type="ECO:0000313" key="2">
    <source>
        <dbReference type="EMBL" id="QTH70132.1"/>
    </source>
</evidence>
<evidence type="ECO:0000313" key="3">
    <source>
        <dbReference type="Proteomes" id="UP000664904"/>
    </source>
</evidence>
<feature type="compositionally biased region" description="Polar residues" evidence="1">
    <location>
        <begin position="1"/>
        <end position="20"/>
    </location>
</feature>
<organism evidence="2 3">
    <name type="scientific">Pseudoalteromonas xiamenensis</name>
    <dbReference type="NCBI Taxonomy" id="882626"/>
    <lineage>
        <taxon>Bacteria</taxon>
        <taxon>Pseudomonadati</taxon>
        <taxon>Pseudomonadota</taxon>
        <taxon>Gammaproteobacteria</taxon>
        <taxon>Alteromonadales</taxon>
        <taxon>Pseudoalteromonadaceae</taxon>
        <taxon>Pseudoalteromonas</taxon>
    </lineage>
</organism>
<proteinExistence type="predicted"/>
<dbReference type="RefSeq" id="WP_208841728.1">
    <property type="nucleotide sequence ID" value="NZ_CP072133.1"/>
</dbReference>
<evidence type="ECO:0000256" key="1">
    <source>
        <dbReference type="SAM" id="MobiDB-lite"/>
    </source>
</evidence>
<dbReference type="KEGG" id="pxi:J5O05_08655"/>
<dbReference type="InterPro" id="IPR026950">
    <property type="entry name" value="Caps_assemb_Wzi"/>
</dbReference>